<evidence type="ECO:0000313" key="8">
    <source>
        <dbReference type="Proteomes" id="UP001239445"/>
    </source>
</evidence>
<keyword evidence="5" id="KW-0274">FAD</keyword>
<dbReference type="AlphaFoldDB" id="A0AAJ0B975"/>
<sequence>MLTEAEIRQLRAEGKYPTQSEIDEIFRQSRLSLPAPIRIPLATGLSFIVGLALGTAQGSKMAGLRFRAEHAHKLPETTTGWYLYHKSKNYHVAYGGIKEGVKMGARIAFWTTAMLGIENMFDNYRGTADVFNTVTSCVTVAGGFSLWTGPDQPPPAMAKPSPLAVLPLSSIIRTLMTTTVSSSPFLLPPSLAIMSALAESHSPALNPDRNPVLRYFLKKTFYAQFCAGENAEEVRRTIASLKQIGFSGVILGYAREVVLTEAQTRDLTSNGIAGAAVQQCIETEIKPWATGTMETVRLASPGDFVALKFTGAGRQALYALSQRLPPSEALAAATDDICQLAASRGVRLLFDAEQQAVQAGIDDWTLAYMRRYNTADRAVVYGTYQAYLKATPSVLAAHLAAARDGGFTLGAKLVRGAYLGSDPRHLIHDTKTDTDKAYDGLAEALLRRRWSGPLAQLSEDQTFPNVDMVLASHNRDSVVKARAILEKGEARAQVAFAQLQGMADEVSCELVAGRGDKGAGEKEVSASAPRAYKYLVWGSTGECMKYLLRRAQENRDAVQRTRSGRNAMRAELVRRVKGFFGLA</sequence>
<comment type="caution">
    <text evidence="7">The sequence shown here is derived from an EMBL/GenBank/DDBJ whole genome shotgun (WGS) entry which is preliminary data.</text>
</comment>
<comment type="function">
    <text evidence="5">Converts proline to delta-1-pyrroline-5-carboxylate.</text>
</comment>
<dbReference type="FunFam" id="3.20.20.220:FF:000013">
    <property type="entry name" value="Proline dehydrogenase"/>
    <property type="match status" value="1"/>
</dbReference>
<proteinExistence type="inferred from homology"/>
<evidence type="ECO:0000259" key="6">
    <source>
        <dbReference type="Pfam" id="PF01619"/>
    </source>
</evidence>
<comment type="cofactor">
    <cofactor evidence="5">
        <name>FAD</name>
        <dbReference type="ChEBI" id="CHEBI:57692"/>
    </cofactor>
</comment>
<dbReference type="EMBL" id="MU839839">
    <property type="protein sequence ID" value="KAK1752763.1"/>
    <property type="molecule type" value="Genomic_DNA"/>
</dbReference>
<comment type="catalytic activity">
    <reaction evidence="5">
        <text>L-proline + a quinone = (S)-1-pyrroline-5-carboxylate + a quinol + H(+)</text>
        <dbReference type="Rhea" id="RHEA:23784"/>
        <dbReference type="ChEBI" id="CHEBI:15378"/>
        <dbReference type="ChEBI" id="CHEBI:17388"/>
        <dbReference type="ChEBI" id="CHEBI:24646"/>
        <dbReference type="ChEBI" id="CHEBI:60039"/>
        <dbReference type="ChEBI" id="CHEBI:132124"/>
        <dbReference type="EC" id="1.5.5.2"/>
    </reaction>
</comment>
<accession>A0AAJ0B975</accession>
<evidence type="ECO:0000256" key="5">
    <source>
        <dbReference type="RuleBase" id="RU364054"/>
    </source>
</evidence>
<evidence type="ECO:0000256" key="3">
    <source>
        <dbReference type="ARBA" id="ARBA00023002"/>
    </source>
</evidence>
<comment type="similarity">
    <text evidence="1 5">Belongs to the proline oxidase family.</text>
</comment>
<dbReference type="InterPro" id="IPR029041">
    <property type="entry name" value="FAD-linked_oxidoreductase-like"/>
</dbReference>
<dbReference type="PANTHER" id="PTHR13914">
    <property type="entry name" value="PROLINE OXIDASE"/>
    <property type="match status" value="1"/>
</dbReference>
<reference evidence="7" key="1">
    <citation type="submission" date="2023-06" db="EMBL/GenBank/DDBJ databases">
        <title>Genome-scale phylogeny and comparative genomics of the fungal order Sordariales.</title>
        <authorList>
            <consortium name="Lawrence Berkeley National Laboratory"/>
            <person name="Hensen N."/>
            <person name="Bonometti L."/>
            <person name="Westerberg I."/>
            <person name="Brannstrom I.O."/>
            <person name="Guillou S."/>
            <person name="Cros-Aarteil S."/>
            <person name="Calhoun S."/>
            <person name="Haridas S."/>
            <person name="Kuo A."/>
            <person name="Mondo S."/>
            <person name="Pangilinan J."/>
            <person name="Riley R."/>
            <person name="Labutti K."/>
            <person name="Andreopoulos B."/>
            <person name="Lipzen A."/>
            <person name="Chen C."/>
            <person name="Yanf M."/>
            <person name="Daum C."/>
            <person name="Ng V."/>
            <person name="Clum A."/>
            <person name="Steindorff A."/>
            <person name="Ohm R."/>
            <person name="Martin F."/>
            <person name="Silar P."/>
            <person name="Natvig D."/>
            <person name="Lalanne C."/>
            <person name="Gautier V."/>
            <person name="Ament-Velasquez S.L."/>
            <person name="Kruys A."/>
            <person name="Hutchinson M.I."/>
            <person name="Powell A.J."/>
            <person name="Barry K."/>
            <person name="Miller A.N."/>
            <person name="Grigoriev I.V."/>
            <person name="Debuchy R."/>
            <person name="Gladieux P."/>
            <person name="Thoren M.H."/>
            <person name="Johannesson H."/>
        </authorList>
    </citation>
    <scope>NUCLEOTIDE SEQUENCE</scope>
    <source>
        <strain evidence="7">PSN4</strain>
    </source>
</reference>
<keyword evidence="4 5" id="KW-0642">Proline metabolism</keyword>
<organism evidence="7 8">
    <name type="scientific">Echria macrotheca</name>
    <dbReference type="NCBI Taxonomy" id="438768"/>
    <lineage>
        <taxon>Eukaryota</taxon>
        <taxon>Fungi</taxon>
        <taxon>Dikarya</taxon>
        <taxon>Ascomycota</taxon>
        <taxon>Pezizomycotina</taxon>
        <taxon>Sordariomycetes</taxon>
        <taxon>Sordariomycetidae</taxon>
        <taxon>Sordariales</taxon>
        <taxon>Schizotheciaceae</taxon>
        <taxon>Echria</taxon>
    </lineage>
</organism>
<dbReference type="GO" id="GO:0004657">
    <property type="term" value="F:proline dehydrogenase activity"/>
    <property type="evidence" value="ECO:0007669"/>
    <property type="project" value="UniProtKB-EC"/>
</dbReference>
<dbReference type="Pfam" id="PF01619">
    <property type="entry name" value="Pro_dh"/>
    <property type="match status" value="1"/>
</dbReference>
<dbReference type="GO" id="GO:0005739">
    <property type="term" value="C:mitochondrion"/>
    <property type="evidence" value="ECO:0007669"/>
    <property type="project" value="TreeGrafter"/>
</dbReference>
<dbReference type="Gene3D" id="3.20.20.220">
    <property type="match status" value="1"/>
</dbReference>
<evidence type="ECO:0000256" key="4">
    <source>
        <dbReference type="ARBA" id="ARBA00023062"/>
    </source>
</evidence>
<keyword evidence="3 5" id="KW-0560">Oxidoreductase</keyword>
<dbReference type="EC" id="1.5.5.2" evidence="2 5"/>
<dbReference type="GO" id="GO:0010133">
    <property type="term" value="P:L-proline catabolic process to L-glutamate"/>
    <property type="evidence" value="ECO:0007669"/>
    <property type="project" value="TreeGrafter"/>
</dbReference>
<name>A0AAJ0B975_9PEZI</name>
<dbReference type="GO" id="GO:0071949">
    <property type="term" value="F:FAD binding"/>
    <property type="evidence" value="ECO:0007669"/>
    <property type="project" value="TreeGrafter"/>
</dbReference>
<evidence type="ECO:0000313" key="7">
    <source>
        <dbReference type="EMBL" id="KAK1752763.1"/>
    </source>
</evidence>
<keyword evidence="5" id="KW-0285">Flavoprotein</keyword>
<evidence type="ECO:0000256" key="2">
    <source>
        <dbReference type="ARBA" id="ARBA00012695"/>
    </source>
</evidence>
<dbReference type="InterPro" id="IPR002872">
    <property type="entry name" value="Proline_DH_dom"/>
</dbReference>
<dbReference type="InterPro" id="IPR015659">
    <property type="entry name" value="Proline_oxidase"/>
</dbReference>
<protein>
    <recommendedName>
        <fullName evidence="2 5">Proline dehydrogenase</fullName>
        <ecNumber evidence="2 5">1.5.5.2</ecNumber>
    </recommendedName>
</protein>
<dbReference type="SUPFAM" id="SSF51730">
    <property type="entry name" value="FAD-linked oxidoreductase"/>
    <property type="match status" value="1"/>
</dbReference>
<gene>
    <name evidence="7" type="ORF">QBC47DRAFT_454095</name>
</gene>
<keyword evidence="8" id="KW-1185">Reference proteome</keyword>
<feature type="domain" description="Proline dehydrogenase" evidence="6">
    <location>
        <begin position="235"/>
        <end position="562"/>
    </location>
</feature>
<evidence type="ECO:0000256" key="1">
    <source>
        <dbReference type="ARBA" id="ARBA00005869"/>
    </source>
</evidence>
<dbReference type="Proteomes" id="UP001239445">
    <property type="component" value="Unassembled WGS sequence"/>
</dbReference>
<dbReference type="PANTHER" id="PTHR13914:SF30">
    <property type="entry name" value="PROLINE DEHYDROGENASE"/>
    <property type="match status" value="1"/>
</dbReference>